<dbReference type="InterPro" id="IPR036942">
    <property type="entry name" value="Beta-barrel_TonB_sf"/>
</dbReference>
<reference evidence="12" key="1">
    <citation type="submission" date="2003-11" db="EMBL/GenBank/DDBJ databases">
        <authorList>
            <person name="Heidelberg J.F."/>
            <person name="Eisen J.A."/>
            <person name="Nelson W.C."/>
            <person name="DeLong E.F."/>
        </authorList>
    </citation>
    <scope>NUCLEOTIDE SEQUENCE</scope>
</reference>
<evidence type="ECO:0000259" key="11">
    <source>
        <dbReference type="Pfam" id="PF07715"/>
    </source>
</evidence>
<dbReference type="EMBL" id="AY458644">
    <property type="protein sequence ID" value="AAR37992.1"/>
    <property type="molecule type" value="Genomic_DNA"/>
</dbReference>
<feature type="domain" description="TonB-dependent receptor-like beta-barrel" evidence="10">
    <location>
        <begin position="361"/>
        <end position="815"/>
    </location>
</feature>
<dbReference type="InterPro" id="IPR000531">
    <property type="entry name" value="Beta-barrel_TonB"/>
</dbReference>
<evidence type="ECO:0000313" key="12">
    <source>
        <dbReference type="EMBL" id="AAR37992.1"/>
    </source>
</evidence>
<keyword evidence="12" id="KW-0675">Receptor</keyword>
<comment type="similarity">
    <text evidence="8 9">Belongs to the TonB-dependent receptor family.</text>
</comment>
<evidence type="ECO:0000256" key="6">
    <source>
        <dbReference type="ARBA" id="ARBA00023136"/>
    </source>
</evidence>
<evidence type="ECO:0000256" key="8">
    <source>
        <dbReference type="PROSITE-ProRule" id="PRU01360"/>
    </source>
</evidence>
<evidence type="ECO:0000256" key="3">
    <source>
        <dbReference type="ARBA" id="ARBA00022452"/>
    </source>
</evidence>
<dbReference type="GO" id="GO:0009279">
    <property type="term" value="C:cell outer membrane"/>
    <property type="evidence" value="ECO:0007669"/>
    <property type="project" value="UniProtKB-SubCell"/>
</dbReference>
<keyword evidence="4 8" id="KW-0812">Transmembrane</keyword>
<dbReference type="Pfam" id="PF00593">
    <property type="entry name" value="TonB_dep_Rec_b-barrel"/>
    <property type="match status" value="1"/>
</dbReference>
<evidence type="ECO:0000256" key="9">
    <source>
        <dbReference type="RuleBase" id="RU003357"/>
    </source>
</evidence>
<dbReference type="InterPro" id="IPR037066">
    <property type="entry name" value="Plug_dom_sf"/>
</dbReference>
<comment type="subcellular location">
    <subcellularLocation>
        <location evidence="1 8">Cell outer membrane</location>
        <topology evidence="1 8">Multi-pass membrane protein</topology>
    </subcellularLocation>
</comment>
<accession>Q6SG70</accession>
<evidence type="ECO:0000256" key="5">
    <source>
        <dbReference type="ARBA" id="ARBA00023077"/>
    </source>
</evidence>
<dbReference type="Gene3D" id="2.170.130.10">
    <property type="entry name" value="TonB-dependent receptor, plug domain"/>
    <property type="match status" value="1"/>
</dbReference>
<protein>
    <submittedName>
        <fullName evidence="12">TonB-dependent receptor</fullName>
    </submittedName>
</protein>
<dbReference type="Gene3D" id="2.40.170.20">
    <property type="entry name" value="TonB-dependent receptor, beta-barrel domain"/>
    <property type="match status" value="1"/>
</dbReference>
<sequence length="869" mass="96355">MKIKIGLIFLILISSFTYLYAEVEELVVTGTLLENTEQDSSPVDIITDEDYKNFNISNIAEISKYLSSSSGSHFQSNTLDGVDQGMNAITLRGLDQASTLLLINSKRQTFAGTPSNEGEGYIDANIIPEIALKRIEVLKEGATSLYGSDAVAGVINIITHKNFSGLKVQAGHRKTSNFNQTDSSLGLLFGSSYKKTSYVLGINLLKRTPLSAIEIPRIAELAISGLGRSFKVSDAVSLPAGIWAGDYSKNQKIPDPNCINNGGVLTNSTTCGFAYGNRFNIVNDENQMKFYINLAYQADSFDYGINFISSNTNVNDNPQSPSYPALPFLSRMIQPGEGGNPFDVAVKWFGRPLGSDYASPNSPKDIDQYHFSQTINTSIGKDIGLEVSYTLSEHSNKHLRPDIIDSRFLDSINGTDMGISGGEIVFWNLFDSSQNSEALINYVRGSEKSVKKANLESLDLILRSNAWSGYSVAYGVQLNKEALNVSYDEISRAEFDTNGKIIKTADLFFLGGGIDVSKSRNKYASFFEIEKDFINNFGVRIAGRYEDFGNDSSFDPKLSVKYIASDNLTIRASKSSSFSMPSMAQMFASDINLGSVRDFNGTSPFVRQAQIGNPSLKPATSINNNLGFIFNKENQRLRVDFWDIDYENRIEVQSAQAMLISNPNGLSITRNTEGDLIGITTTYFNEANTEVSGVDLSYEALMNLEKNGVISFAIKGTSINKFLTPNNKINDGEEEHHNKMINRVGKYNYDANTHSLPKKRINIFINWDYLNYDIGLNVRHIDGYKNSRPISGLGLEYGYKNKVESFLVFDLSASKLISTKNGTMDIKFSITNIFDESAPRLYDAPDFSFDTRVHDPRGRIIGLFLEYKH</sequence>
<dbReference type="PROSITE" id="PS52016">
    <property type="entry name" value="TONB_DEPENDENT_REC_3"/>
    <property type="match status" value="1"/>
</dbReference>
<dbReference type="PANTHER" id="PTHR47234">
    <property type="match status" value="1"/>
</dbReference>
<name>Q6SG70_9BACT</name>
<feature type="domain" description="TonB-dependent receptor plug" evidence="11">
    <location>
        <begin position="40"/>
        <end position="154"/>
    </location>
</feature>
<dbReference type="AlphaFoldDB" id="Q6SG70"/>
<reference evidence="12" key="2">
    <citation type="submission" date="2003-12" db="EMBL/GenBank/DDBJ databases">
        <title>Monterey Bay Coastal Ocean Microbial Observatory environmental clone sequencing.</title>
        <authorList>
            <person name="DeLong E.F."/>
        </authorList>
    </citation>
    <scope>NUCLEOTIDE SEQUENCE</scope>
</reference>
<dbReference type="SUPFAM" id="SSF56935">
    <property type="entry name" value="Porins"/>
    <property type="match status" value="1"/>
</dbReference>
<dbReference type="Pfam" id="PF07715">
    <property type="entry name" value="Plug"/>
    <property type="match status" value="1"/>
</dbReference>
<dbReference type="PANTHER" id="PTHR47234:SF1">
    <property type="entry name" value="TONB-DEPENDENT RECEPTOR"/>
    <property type="match status" value="1"/>
</dbReference>
<dbReference type="InterPro" id="IPR012910">
    <property type="entry name" value="Plug_dom"/>
</dbReference>
<evidence type="ECO:0000256" key="7">
    <source>
        <dbReference type="ARBA" id="ARBA00023237"/>
    </source>
</evidence>
<evidence type="ECO:0000256" key="4">
    <source>
        <dbReference type="ARBA" id="ARBA00022692"/>
    </source>
</evidence>
<dbReference type="InterPro" id="IPR039426">
    <property type="entry name" value="TonB-dep_rcpt-like"/>
</dbReference>
<evidence type="ECO:0000259" key="10">
    <source>
        <dbReference type="Pfam" id="PF00593"/>
    </source>
</evidence>
<keyword evidence="6 8" id="KW-0472">Membrane</keyword>
<proteinExistence type="inferred from homology"/>
<keyword evidence="7 8" id="KW-0998">Cell outer membrane</keyword>
<evidence type="ECO:0000256" key="1">
    <source>
        <dbReference type="ARBA" id="ARBA00004571"/>
    </source>
</evidence>
<gene>
    <name evidence="12" type="ORF">MBMO_EBAC000-45B06.7</name>
</gene>
<evidence type="ECO:0000256" key="2">
    <source>
        <dbReference type="ARBA" id="ARBA00022448"/>
    </source>
</evidence>
<organism evidence="12">
    <name type="scientific">uncultured marine bacterium 562</name>
    <dbReference type="NCBI Taxonomy" id="257397"/>
    <lineage>
        <taxon>Bacteria</taxon>
        <taxon>environmental samples</taxon>
    </lineage>
</organism>
<keyword evidence="2 8" id="KW-0813">Transport</keyword>
<keyword evidence="3 8" id="KW-1134">Transmembrane beta strand</keyword>
<keyword evidence="5 9" id="KW-0798">TonB box</keyword>